<keyword evidence="1" id="KW-0620">Polyamine biosynthesis</keyword>
<protein>
    <recommendedName>
        <fullName evidence="4">Methyltransferase-like protein 13</fullName>
    </recommendedName>
</protein>
<accession>A0AAV6YCA1</accession>
<gene>
    <name evidence="2" type="ORF">BUALT_Bualt01G0092700</name>
</gene>
<dbReference type="AlphaFoldDB" id="A0AAV6YCA1"/>
<sequence>MSLSPSTFETIVPSRYTTFTLPINHHHHLRIAVLDSPSTATGADAIAAMSVPHGRESDWIFSTFSGHLQLLLSSPAAQPLSRLILIGKTPSHPNPTSYNTSLYSSSPNHLQQIIDNLLLDLTPKSAFLDNGETPEVPFFIYEDDVVRSSILEICEGPCVGEMLIENVELEISDGVKEFRRRLRFKRMPNFVQTEVKIRPKNVSSLEDFDNVEFELDKGVLVHQYLSPMVAGVSVISRFLEGRTRNGFRPIALCLGVGGGALLGFLSVQLNFEVVGLEEDEVVLDVAKRYFGLESDELIRLFAEDGIKYVENLAKSITQDCKFDVVMVDLDSSDAAVGVCAPPVEFVRKSVLVAAREVLCDEGVLVINTIPSNKSFYERLISELKEVFEELYEIDVGNGDNFVLIATKSKVGNPLDDAYEEDTFLKKLKQVVSTSYIDSIKKIL</sequence>
<comment type="caution">
    <text evidence="2">The sequence shown here is derived from an EMBL/GenBank/DDBJ whole genome shotgun (WGS) entry which is preliminary data.</text>
</comment>
<dbReference type="PANTHER" id="PTHR43317">
    <property type="entry name" value="THERMOSPERMINE SYNTHASE ACAULIS5"/>
    <property type="match status" value="1"/>
</dbReference>
<evidence type="ECO:0000313" key="3">
    <source>
        <dbReference type="Proteomes" id="UP000826271"/>
    </source>
</evidence>
<evidence type="ECO:0000256" key="1">
    <source>
        <dbReference type="ARBA" id="ARBA00023115"/>
    </source>
</evidence>
<dbReference type="SUPFAM" id="SSF53335">
    <property type="entry name" value="S-adenosyl-L-methionine-dependent methyltransferases"/>
    <property type="match status" value="1"/>
</dbReference>
<proteinExistence type="predicted"/>
<dbReference type="Proteomes" id="UP000826271">
    <property type="component" value="Unassembled WGS sequence"/>
</dbReference>
<dbReference type="Gene3D" id="3.40.50.150">
    <property type="entry name" value="Vaccinia Virus protein VP39"/>
    <property type="match status" value="1"/>
</dbReference>
<dbReference type="GO" id="GO:0006596">
    <property type="term" value="P:polyamine biosynthetic process"/>
    <property type="evidence" value="ECO:0007669"/>
    <property type="project" value="UniProtKB-KW"/>
</dbReference>
<dbReference type="EMBL" id="WHWC01000001">
    <property type="protein sequence ID" value="KAG8390526.1"/>
    <property type="molecule type" value="Genomic_DNA"/>
</dbReference>
<dbReference type="PANTHER" id="PTHR43317:SF1">
    <property type="entry name" value="THERMOSPERMINE SYNTHASE ACAULIS5"/>
    <property type="match status" value="1"/>
</dbReference>
<evidence type="ECO:0008006" key="4">
    <source>
        <dbReference type="Google" id="ProtNLM"/>
    </source>
</evidence>
<reference evidence="2" key="1">
    <citation type="submission" date="2019-10" db="EMBL/GenBank/DDBJ databases">
        <authorList>
            <person name="Zhang R."/>
            <person name="Pan Y."/>
            <person name="Wang J."/>
            <person name="Ma R."/>
            <person name="Yu S."/>
        </authorList>
    </citation>
    <scope>NUCLEOTIDE SEQUENCE</scope>
    <source>
        <strain evidence="2">LA-IB0</strain>
        <tissue evidence="2">Leaf</tissue>
    </source>
</reference>
<keyword evidence="3" id="KW-1185">Reference proteome</keyword>
<evidence type="ECO:0000313" key="2">
    <source>
        <dbReference type="EMBL" id="KAG8390526.1"/>
    </source>
</evidence>
<dbReference type="InterPro" id="IPR029063">
    <property type="entry name" value="SAM-dependent_MTases_sf"/>
</dbReference>
<name>A0AAV6YCA1_9LAMI</name>
<organism evidence="2 3">
    <name type="scientific">Buddleja alternifolia</name>
    <dbReference type="NCBI Taxonomy" id="168488"/>
    <lineage>
        <taxon>Eukaryota</taxon>
        <taxon>Viridiplantae</taxon>
        <taxon>Streptophyta</taxon>
        <taxon>Embryophyta</taxon>
        <taxon>Tracheophyta</taxon>
        <taxon>Spermatophyta</taxon>
        <taxon>Magnoliopsida</taxon>
        <taxon>eudicotyledons</taxon>
        <taxon>Gunneridae</taxon>
        <taxon>Pentapetalae</taxon>
        <taxon>asterids</taxon>
        <taxon>lamiids</taxon>
        <taxon>Lamiales</taxon>
        <taxon>Scrophulariaceae</taxon>
        <taxon>Buddlejeae</taxon>
        <taxon>Buddleja</taxon>
    </lineage>
</organism>